<evidence type="ECO:0000256" key="1">
    <source>
        <dbReference type="SAM" id="Phobius"/>
    </source>
</evidence>
<evidence type="ECO:0000259" key="2">
    <source>
        <dbReference type="Pfam" id="PF03015"/>
    </source>
</evidence>
<gene>
    <name evidence="3" type="ORF">EAG_09776</name>
</gene>
<dbReference type="OrthoDB" id="429813at2759"/>
<evidence type="ECO:0000313" key="3">
    <source>
        <dbReference type="EMBL" id="EFN72842.1"/>
    </source>
</evidence>
<dbReference type="AlphaFoldDB" id="E2A147"/>
<reference evidence="3 4" key="1">
    <citation type="journal article" date="2010" name="Science">
        <title>Genomic comparison of the ants Camponotus floridanus and Harpegnathos saltator.</title>
        <authorList>
            <person name="Bonasio R."/>
            <person name="Zhang G."/>
            <person name="Ye C."/>
            <person name="Mutti N.S."/>
            <person name="Fang X."/>
            <person name="Qin N."/>
            <person name="Donahue G."/>
            <person name="Yang P."/>
            <person name="Li Q."/>
            <person name="Li C."/>
            <person name="Zhang P."/>
            <person name="Huang Z."/>
            <person name="Berger S.L."/>
            <person name="Reinberg D."/>
            <person name="Wang J."/>
            <person name="Liebig J."/>
        </authorList>
    </citation>
    <scope>NUCLEOTIDE SEQUENCE [LARGE SCALE GENOMIC DNA]</scope>
    <source>
        <strain evidence="4">C129</strain>
    </source>
</reference>
<evidence type="ECO:0000313" key="4">
    <source>
        <dbReference type="Proteomes" id="UP000000311"/>
    </source>
</evidence>
<dbReference type="InterPro" id="IPR033640">
    <property type="entry name" value="FAR_C"/>
</dbReference>
<feature type="domain" description="Fatty acyl-CoA reductase C-terminal" evidence="2">
    <location>
        <begin position="53"/>
        <end position="116"/>
    </location>
</feature>
<name>E2A147_CAMFO</name>
<proteinExistence type="predicted"/>
<keyword evidence="1" id="KW-0812">Transmembrane</keyword>
<dbReference type="Pfam" id="PF03015">
    <property type="entry name" value="Sterile"/>
    <property type="match status" value="1"/>
</dbReference>
<dbReference type="CDD" id="cd09071">
    <property type="entry name" value="FAR_C"/>
    <property type="match status" value="1"/>
</dbReference>
<dbReference type="EMBL" id="GL435694">
    <property type="protein sequence ID" value="EFN72842.1"/>
    <property type="molecule type" value="Genomic_DNA"/>
</dbReference>
<dbReference type="Proteomes" id="UP000000311">
    <property type="component" value="Unassembled WGS sequence"/>
</dbReference>
<feature type="transmembrane region" description="Helical" evidence="1">
    <location>
        <begin position="44"/>
        <end position="68"/>
    </location>
</feature>
<keyword evidence="1" id="KW-0472">Membrane</keyword>
<keyword evidence="4" id="KW-1185">Reference proteome</keyword>
<organism evidence="4">
    <name type="scientific">Camponotus floridanus</name>
    <name type="common">Florida carpenter ant</name>
    <dbReference type="NCBI Taxonomy" id="104421"/>
    <lineage>
        <taxon>Eukaryota</taxon>
        <taxon>Metazoa</taxon>
        <taxon>Ecdysozoa</taxon>
        <taxon>Arthropoda</taxon>
        <taxon>Hexapoda</taxon>
        <taxon>Insecta</taxon>
        <taxon>Pterygota</taxon>
        <taxon>Neoptera</taxon>
        <taxon>Endopterygota</taxon>
        <taxon>Hymenoptera</taxon>
        <taxon>Apocrita</taxon>
        <taxon>Aculeata</taxon>
        <taxon>Formicoidea</taxon>
        <taxon>Formicidae</taxon>
        <taxon>Formicinae</taxon>
        <taxon>Camponotus</taxon>
    </lineage>
</organism>
<dbReference type="InParanoid" id="E2A147"/>
<accession>E2A147</accession>
<sequence>MTSQINTLRITGNEILKKFKQLVYEYPFEGQIWYPAGDVHNNKILHNIIVLLFQIIPAYLIDFLMLIFRQKRFMVRIQKRILNGLEVLQYFTTRHWIFYNKNIITLCNDITPLENNTIIKKYFQL</sequence>
<keyword evidence="1" id="KW-1133">Transmembrane helix</keyword>
<protein>
    <recommendedName>
        <fullName evidence="2">Fatty acyl-CoA reductase C-terminal domain-containing protein</fullName>
    </recommendedName>
</protein>